<keyword evidence="9" id="KW-0799">Topoisomerase</keyword>
<comment type="catalytic activity">
    <reaction evidence="1">
        <text>ATP-independent breakage of single-stranded DNA, followed by passage and rejoining.</text>
        <dbReference type="EC" id="5.6.2.1"/>
    </reaction>
</comment>
<dbReference type="EC" id="5.6.2.1" evidence="4"/>
<evidence type="ECO:0000256" key="14">
    <source>
        <dbReference type="ARBA" id="ARBA00032235"/>
    </source>
</evidence>
<evidence type="ECO:0000256" key="11">
    <source>
        <dbReference type="ARBA" id="ARBA00023235"/>
    </source>
</evidence>
<dbReference type="InterPro" id="IPR023405">
    <property type="entry name" value="Topo_IA_core_domain"/>
</dbReference>
<dbReference type="Gene3D" id="1.10.290.10">
    <property type="entry name" value="Topoisomerase I, domain 4"/>
    <property type="match status" value="1"/>
</dbReference>
<evidence type="ECO:0000256" key="6">
    <source>
        <dbReference type="ARBA" id="ARBA00022737"/>
    </source>
</evidence>
<dbReference type="PROSITE" id="PS50880">
    <property type="entry name" value="TOPRIM"/>
    <property type="match status" value="1"/>
</dbReference>
<dbReference type="Proteomes" id="UP000284763">
    <property type="component" value="Unassembled WGS sequence"/>
</dbReference>
<evidence type="ECO:0000256" key="10">
    <source>
        <dbReference type="ARBA" id="ARBA00023125"/>
    </source>
</evidence>
<dbReference type="PRINTS" id="PR00417">
    <property type="entry name" value="PRTPISMRASEI"/>
</dbReference>
<accession>A0A3R8CCX8</accession>
<dbReference type="InterPro" id="IPR013826">
    <property type="entry name" value="Topo_IA_cen_sub3"/>
</dbReference>
<dbReference type="GO" id="GO:0006281">
    <property type="term" value="P:DNA repair"/>
    <property type="evidence" value="ECO:0007669"/>
    <property type="project" value="TreeGrafter"/>
</dbReference>
<dbReference type="GO" id="GO:0003917">
    <property type="term" value="F:DNA topoisomerase type I (single strand cut, ATP-independent) activity"/>
    <property type="evidence" value="ECO:0007669"/>
    <property type="project" value="UniProtKB-EC"/>
</dbReference>
<dbReference type="SMART" id="SM00436">
    <property type="entry name" value="TOP1Bc"/>
    <property type="match status" value="1"/>
</dbReference>
<sequence length="768" mass="87052">MSTLIIAEKNKAAEKIASILGNHKYCKKYAYSVPYYEFELKNESYVIIGLAGHIMGYDFPEKYKDWNSIDPKFLINITPEKYITKKKYADAIQKLATSAHKVILACDFDREGENIGFEAKKTIESVSNIPFKRAKFSSLSSNEILNSFNSLTEINENMAMAAEARQILDLKMGVIFTRYLTISVQSKIRTRRMFSIGPCQTPTCGFVYEREKRIKNFESTDFWKLEAIFSFDKIKFNGIHRKGKITEKEEAVQEFNEIKKLNKAKVINKTTKENTMNPPLPLNTTELLKKISIYFGLSPEEALTIAEDLYLAGFISYPRTETNQYSTDFNFKEIVEAFKNSEYSSYIKKLPKSISPNNGKNNAQDHPPIHPIKAVSNKKILNNYKDSSYWNVYNYIVLHFFSNLMPPAIFEKTKLTLSIKNSIFDSKGSVLKEIGWLEMYPFEDKKDKTLPLCAKGDVVEVIDISCENSQTTPPRKMTEAELLTLMEKNNIGTKATSSGHIETNKIRGYLEKKGRTISISDQGYILMDSLNAAAPIIVKPEVRANIETLIQNVESGKDDFNQVILKGIDEIKSMFNQLVAKKEIVIDQLADSIYDEYVSRDEKNVVGKCTKCNRILRIIKTENGRFVGCTGFPSCKNTFSLPKKGSIVVAKKALCKKGAPAVLKVGRKFHWALSIGPCFKCELEKECFPPDIVGACLNCDGYLFVINTESGRFLGCSNKCGFTHSLPKKGRLSITSDFCKICNWKIVRVKESKTDPFVGCINRKCIKK</sequence>
<dbReference type="EMBL" id="QZAB01000271">
    <property type="protein sequence ID" value="RQD86115.1"/>
    <property type="molecule type" value="Genomic_DNA"/>
</dbReference>
<dbReference type="InterPro" id="IPR013824">
    <property type="entry name" value="Topo_IA_cen_sub1"/>
</dbReference>
<comment type="cofactor">
    <cofactor evidence="2">
        <name>Mg(2+)</name>
        <dbReference type="ChEBI" id="CHEBI:18420"/>
    </cofactor>
</comment>
<evidence type="ECO:0000256" key="8">
    <source>
        <dbReference type="ARBA" id="ARBA00022833"/>
    </source>
</evidence>
<name>A0A3R8CCX8_9EURY</name>
<dbReference type="CDD" id="cd03362">
    <property type="entry name" value="TOPRIM_TopoIA_TopoIII"/>
    <property type="match status" value="1"/>
</dbReference>
<dbReference type="Gene3D" id="3.30.65.10">
    <property type="entry name" value="Bacterial Topoisomerase I, domain 1"/>
    <property type="match status" value="1"/>
</dbReference>
<dbReference type="PROSITE" id="PS52039">
    <property type="entry name" value="TOPO_IA_2"/>
    <property type="match status" value="1"/>
</dbReference>
<keyword evidence="7" id="KW-0863">Zinc-finger</keyword>
<dbReference type="GO" id="GO:0003677">
    <property type="term" value="F:DNA binding"/>
    <property type="evidence" value="ECO:0007669"/>
    <property type="project" value="UniProtKB-KW"/>
</dbReference>
<dbReference type="InterPro" id="IPR023406">
    <property type="entry name" value="Topo_IA_AS"/>
</dbReference>
<evidence type="ECO:0000256" key="5">
    <source>
        <dbReference type="ARBA" id="ARBA00022723"/>
    </source>
</evidence>
<dbReference type="FunFam" id="1.10.290.10:FF:000003">
    <property type="entry name" value="DNA topoisomerase"/>
    <property type="match status" value="1"/>
</dbReference>
<dbReference type="GO" id="GO:0005694">
    <property type="term" value="C:chromosome"/>
    <property type="evidence" value="ECO:0007669"/>
    <property type="project" value="InterPro"/>
</dbReference>
<feature type="domain" description="Toprim" evidence="16">
    <location>
        <begin position="2"/>
        <end position="144"/>
    </location>
</feature>
<dbReference type="AlphaFoldDB" id="A0A3R8CCX8"/>
<dbReference type="Pfam" id="PF01131">
    <property type="entry name" value="Topoisom_bac"/>
    <property type="match status" value="1"/>
</dbReference>
<dbReference type="InterPro" id="IPR000380">
    <property type="entry name" value="Topo_IA"/>
</dbReference>
<evidence type="ECO:0000256" key="7">
    <source>
        <dbReference type="ARBA" id="ARBA00022771"/>
    </source>
</evidence>
<proteinExistence type="inferred from homology"/>
<dbReference type="SMART" id="SM00493">
    <property type="entry name" value="TOPRIM"/>
    <property type="match status" value="1"/>
</dbReference>
<reference evidence="18 19" key="1">
    <citation type="submission" date="2018-08" db="EMBL/GenBank/DDBJ databases">
        <title>The metabolism and importance of syntrophic acetate oxidation coupled to methane or sulfide production in haloalkaline environments.</title>
        <authorList>
            <person name="Timmers P.H.A."/>
            <person name="Vavourakis C.D."/>
            <person name="Sorokin D.Y."/>
            <person name="Sinninghe Damste J.S."/>
            <person name="Muyzer G."/>
            <person name="Stams A.J.M."/>
            <person name="Plugge C.M."/>
        </authorList>
    </citation>
    <scope>NUCLEOTIDE SEQUENCE [LARGE SCALE GENOMIC DNA]</scope>
    <source>
        <strain evidence="18">MSAO_Arc3</strain>
    </source>
</reference>
<dbReference type="Pfam" id="PF01396">
    <property type="entry name" value="Zn_ribbon_Top1"/>
    <property type="match status" value="2"/>
</dbReference>
<dbReference type="SMART" id="SM00437">
    <property type="entry name" value="TOP1Ac"/>
    <property type="match status" value="1"/>
</dbReference>
<comment type="caution">
    <text evidence="18">The sequence shown here is derived from an EMBL/GenBank/DDBJ whole genome shotgun (WGS) entry which is preliminary data.</text>
</comment>
<keyword evidence="6" id="KW-0677">Repeat</keyword>
<dbReference type="CDD" id="cd00186">
    <property type="entry name" value="TOP1Ac"/>
    <property type="match status" value="1"/>
</dbReference>
<dbReference type="SUPFAM" id="SSF56712">
    <property type="entry name" value="Prokaryotic type I DNA topoisomerase"/>
    <property type="match status" value="1"/>
</dbReference>
<dbReference type="GO" id="GO:0008270">
    <property type="term" value="F:zinc ion binding"/>
    <property type="evidence" value="ECO:0007669"/>
    <property type="project" value="UniProtKB-KW"/>
</dbReference>
<dbReference type="PROSITE" id="PS00396">
    <property type="entry name" value="TOPO_IA_1"/>
    <property type="match status" value="1"/>
</dbReference>
<dbReference type="GO" id="GO:0006265">
    <property type="term" value="P:DNA topological change"/>
    <property type="evidence" value="ECO:0007669"/>
    <property type="project" value="InterPro"/>
</dbReference>
<evidence type="ECO:0000313" key="18">
    <source>
        <dbReference type="EMBL" id="RQD86115.1"/>
    </source>
</evidence>
<evidence type="ECO:0000256" key="13">
    <source>
        <dbReference type="ARBA" id="ARBA00031985"/>
    </source>
</evidence>
<dbReference type="InterPro" id="IPR034144">
    <property type="entry name" value="TOPRIM_TopoIII"/>
</dbReference>
<evidence type="ECO:0000259" key="16">
    <source>
        <dbReference type="PROSITE" id="PS50880"/>
    </source>
</evidence>
<dbReference type="PANTHER" id="PTHR11390:SF21">
    <property type="entry name" value="DNA TOPOISOMERASE 3-ALPHA"/>
    <property type="match status" value="1"/>
</dbReference>
<dbReference type="SUPFAM" id="SSF57783">
    <property type="entry name" value="Zinc beta-ribbon"/>
    <property type="match status" value="1"/>
</dbReference>
<evidence type="ECO:0000256" key="3">
    <source>
        <dbReference type="ARBA" id="ARBA00009446"/>
    </source>
</evidence>
<evidence type="ECO:0000256" key="9">
    <source>
        <dbReference type="ARBA" id="ARBA00023029"/>
    </source>
</evidence>
<dbReference type="Gene3D" id="2.70.20.10">
    <property type="entry name" value="Topoisomerase I, domain 3"/>
    <property type="match status" value="1"/>
</dbReference>
<dbReference type="InterPro" id="IPR013498">
    <property type="entry name" value="Topo_IA_Znf"/>
</dbReference>
<dbReference type="Gene3D" id="3.40.50.140">
    <property type="match status" value="1"/>
</dbReference>
<evidence type="ECO:0000256" key="4">
    <source>
        <dbReference type="ARBA" id="ARBA00012891"/>
    </source>
</evidence>
<dbReference type="InterPro" id="IPR003602">
    <property type="entry name" value="Topo_IA_DNA-bd_dom"/>
</dbReference>
<organism evidence="18 19">
    <name type="scientific">Methanosalsum natronophilum</name>
    <dbReference type="NCBI Taxonomy" id="768733"/>
    <lineage>
        <taxon>Archaea</taxon>
        <taxon>Methanobacteriati</taxon>
        <taxon>Methanobacteriota</taxon>
        <taxon>Stenosarchaea group</taxon>
        <taxon>Methanomicrobia</taxon>
        <taxon>Methanosarcinales</taxon>
        <taxon>Methanosarcinaceae</taxon>
        <taxon>Methanosalsum</taxon>
    </lineage>
</organism>
<dbReference type="GO" id="GO:0006310">
    <property type="term" value="P:DNA recombination"/>
    <property type="evidence" value="ECO:0007669"/>
    <property type="project" value="TreeGrafter"/>
</dbReference>
<evidence type="ECO:0000313" key="19">
    <source>
        <dbReference type="Proteomes" id="UP000284763"/>
    </source>
</evidence>
<dbReference type="InterPro" id="IPR003601">
    <property type="entry name" value="Topo_IA_2"/>
</dbReference>
<protein>
    <recommendedName>
        <fullName evidence="4">DNA topoisomerase</fullName>
        <ecNumber evidence="4">5.6.2.1</ecNumber>
    </recommendedName>
    <alternativeName>
        <fullName evidence="15">Omega-protein</fullName>
    </alternativeName>
    <alternativeName>
        <fullName evidence="14">Relaxing enzyme</fullName>
    </alternativeName>
    <alternativeName>
        <fullName evidence="12">Swivelase</fullName>
    </alternativeName>
    <alternativeName>
        <fullName evidence="13">Untwisting enzyme</fullName>
    </alternativeName>
</protein>
<keyword evidence="11 18" id="KW-0413">Isomerase</keyword>
<dbReference type="PANTHER" id="PTHR11390">
    <property type="entry name" value="PROKARYOTIC DNA TOPOISOMERASE"/>
    <property type="match status" value="1"/>
</dbReference>
<dbReference type="InterPro" id="IPR006171">
    <property type="entry name" value="TOPRIM_dom"/>
</dbReference>
<evidence type="ECO:0000259" key="17">
    <source>
        <dbReference type="PROSITE" id="PS52039"/>
    </source>
</evidence>
<keyword evidence="8" id="KW-0862">Zinc</keyword>
<evidence type="ECO:0000256" key="1">
    <source>
        <dbReference type="ARBA" id="ARBA00000213"/>
    </source>
</evidence>
<evidence type="ECO:0000256" key="2">
    <source>
        <dbReference type="ARBA" id="ARBA00001946"/>
    </source>
</evidence>
<comment type="similarity">
    <text evidence="3">Belongs to the type IA topoisomerase family.</text>
</comment>
<dbReference type="Gene3D" id="1.10.460.10">
    <property type="entry name" value="Topoisomerase I, domain 2"/>
    <property type="match status" value="1"/>
</dbReference>
<keyword evidence="10" id="KW-0238">DNA-binding</keyword>
<dbReference type="InterPro" id="IPR013825">
    <property type="entry name" value="Topo_IA_cen_sub2"/>
</dbReference>
<gene>
    <name evidence="18" type="ORF">D5R95_04120</name>
</gene>
<evidence type="ECO:0000256" key="15">
    <source>
        <dbReference type="ARBA" id="ARBA00032877"/>
    </source>
</evidence>
<dbReference type="Pfam" id="PF01751">
    <property type="entry name" value="Toprim"/>
    <property type="match status" value="1"/>
</dbReference>
<evidence type="ECO:0000256" key="12">
    <source>
        <dbReference type="ARBA" id="ARBA00030003"/>
    </source>
</evidence>
<keyword evidence="5" id="KW-0479">Metal-binding</keyword>
<dbReference type="InterPro" id="IPR013497">
    <property type="entry name" value="Topo_IA_cen"/>
</dbReference>
<feature type="domain" description="Topo IA-type catalytic" evidence="17">
    <location>
        <begin position="155"/>
        <end position="575"/>
    </location>
</feature>